<dbReference type="EMBL" id="ACCJ01000095">
    <property type="protein sequence ID" value="EEG56092.1"/>
    <property type="molecule type" value="Genomic_DNA"/>
</dbReference>
<reference evidence="1 2" key="1">
    <citation type="submission" date="2009-02" db="EMBL/GenBank/DDBJ databases">
        <title>Draft genome sequence of Clostridium asparagiforme (DSM 15981).</title>
        <authorList>
            <person name="Sudarsanam P."/>
            <person name="Ley R."/>
            <person name="Guruge J."/>
            <person name="Turnbaugh P.J."/>
            <person name="Mahowald M."/>
            <person name="Liep D."/>
            <person name="Gordon J."/>
        </authorList>
    </citation>
    <scope>NUCLEOTIDE SEQUENCE [LARGE SCALE GENOMIC DNA]</scope>
    <source>
        <strain evidence="1 2">DSM 15981</strain>
    </source>
</reference>
<gene>
    <name evidence="1" type="ORF">CLOSTASPAR_01818</name>
</gene>
<sequence length="41" mass="4909">MDIHYFLIEDDDRDNDELEEGSYINLFSSPSIFHVLLQQIH</sequence>
<keyword evidence="2" id="KW-1185">Reference proteome</keyword>
<dbReference type="Proteomes" id="UP000004756">
    <property type="component" value="Unassembled WGS sequence"/>
</dbReference>
<dbReference type="HOGENOM" id="CLU_3267791_0_0_9"/>
<name>C0CXU3_9FIRM</name>
<dbReference type="AlphaFoldDB" id="C0CXU3"/>
<comment type="caution">
    <text evidence="1">The sequence shown here is derived from an EMBL/GenBank/DDBJ whole genome shotgun (WGS) entry which is preliminary data.</text>
</comment>
<accession>C0CXU3</accession>
<protein>
    <submittedName>
        <fullName evidence="1">Uncharacterized protein</fullName>
    </submittedName>
</protein>
<evidence type="ECO:0000313" key="2">
    <source>
        <dbReference type="Proteomes" id="UP000004756"/>
    </source>
</evidence>
<proteinExistence type="predicted"/>
<evidence type="ECO:0000313" key="1">
    <source>
        <dbReference type="EMBL" id="EEG56092.1"/>
    </source>
</evidence>
<organism evidence="1 2">
    <name type="scientific">[Clostridium] asparagiforme DSM 15981</name>
    <dbReference type="NCBI Taxonomy" id="518636"/>
    <lineage>
        <taxon>Bacteria</taxon>
        <taxon>Bacillati</taxon>
        <taxon>Bacillota</taxon>
        <taxon>Clostridia</taxon>
        <taxon>Lachnospirales</taxon>
        <taxon>Lachnospiraceae</taxon>
        <taxon>Enterocloster</taxon>
    </lineage>
</organism>